<gene>
    <name evidence="9" type="ORF">ENN51_05825</name>
</gene>
<keyword evidence="3" id="KW-1003">Cell membrane</keyword>
<evidence type="ECO:0000256" key="2">
    <source>
        <dbReference type="ARBA" id="ARBA00022448"/>
    </source>
</evidence>
<dbReference type="GO" id="GO:0015293">
    <property type="term" value="F:symporter activity"/>
    <property type="evidence" value="ECO:0007669"/>
    <property type="project" value="UniProtKB-KW"/>
</dbReference>
<dbReference type="Pfam" id="PF00375">
    <property type="entry name" value="SDF"/>
    <property type="match status" value="1"/>
</dbReference>
<evidence type="ECO:0000256" key="8">
    <source>
        <dbReference type="SAM" id="Phobius"/>
    </source>
</evidence>
<dbReference type="InterPro" id="IPR001991">
    <property type="entry name" value="Na-dicarboxylate_symporter"/>
</dbReference>
<keyword evidence="6 8" id="KW-1133">Transmembrane helix</keyword>
<evidence type="ECO:0000256" key="7">
    <source>
        <dbReference type="ARBA" id="ARBA00023136"/>
    </source>
</evidence>
<evidence type="ECO:0000256" key="4">
    <source>
        <dbReference type="ARBA" id="ARBA00022692"/>
    </source>
</evidence>
<feature type="transmembrane region" description="Helical" evidence="8">
    <location>
        <begin position="33"/>
        <end position="51"/>
    </location>
</feature>
<feature type="transmembrane region" description="Helical" evidence="8">
    <location>
        <begin position="391"/>
        <end position="415"/>
    </location>
</feature>
<name>A0A7V0T6D4_UNCW3</name>
<dbReference type="SUPFAM" id="SSF118215">
    <property type="entry name" value="Proton glutamate symport protein"/>
    <property type="match status" value="1"/>
</dbReference>
<feature type="transmembrane region" description="Helical" evidence="8">
    <location>
        <begin position="230"/>
        <end position="249"/>
    </location>
</feature>
<evidence type="ECO:0000256" key="3">
    <source>
        <dbReference type="ARBA" id="ARBA00022475"/>
    </source>
</evidence>
<feature type="transmembrane region" description="Helical" evidence="8">
    <location>
        <begin position="261"/>
        <end position="289"/>
    </location>
</feature>
<dbReference type="PANTHER" id="PTHR42865:SF7">
    <property type="entry name" value="PROTON_GLUTAMATE-ASPARTATE SYMPORTER"/>
    <property type="match status" value="1"/>
</dbReference>
<evidence type="ECO:0000256" key="6">
    <source>
        <dbReference type="ARBA" id="ARBA00022989"/>
    </source>
</evidence>
<keyword evidence="5" id="KW-0769">Symport</keyword>
<dbReference type="Proteomes" id="UP000885672">
    <property type="component" value="Unassembled WGS sequence"/>
</dbReference>
<dbReference type="GO" id="GO:0006835">
    <property type="term" value="P:dicarboxylic acid transport"/>
    <property type="evidence" value="ECO:0007669"/>
    <property type="project" value="TreeGrafter"/>
</dbReference>
<organism evidence="9">
    <name type="scientific">candidate division WOR-3 bacterium</name>
    <dbReference type="NCBI Taxonomy" id="2052148"/>
    <lineage>
        <taxon>Bacteria</taxon>
        <taxon>Bacteria division WOR-3</taxon>
    </lineage>
</organism>
<dbReference type="FunFam" id="1.10.3860.10:FF:000001">
    <property type="entry name" value="C4-dicarboxylate transport protein"/>
    <property type="match status" value="1"/>
</dbReference>
<dbReference type="InterPro" id="IPR036458">
    <property type="entry name" value="Na:dicarbo_symporter_sf"/>
</dbReference>
<evidence type="ECO:0000256" key="5">
    <source>
        <dbReference type="ARBA" id="ARBA00022847"/>
    </source>
</evidence>
<reference evidence="9" key="1">
    <citation type="journal article" date="2020" name="mSystems">
        <title>Genome- and Community-Level Interaction Insights into Carbon Utilization and Element Cycling Functions of Hydrothermarchaeota in Hydrothermal Sediment.</title>
        <authorList>
            <person name="Zhou Z."/>
            <person name="Liu Y."/>
            <person name="Xu W."/>
            <person name="Pan J."/>
            <person name="Luo Z.H."/>
            <person name="Li M."/>
        </authorList>
    </citation>
    <scope>NUCLEOTIDE SEQUENCE [LARGE SCALE GENOMIC DNA]</scope>
    <source>
        <strain evidence="9">SpSt-1182</strain>
    </source>
</reference>
<feature type="transmembrane region" description="Helical" evidence="8">
    <location>
        <begin position="76"/>
        <end position="101"/>
    </location>
</feature>
<feature type="transmembrane region" description="Helical" evidence="8">
    <location>
        <begin position="191"/>
        <end position="210"/>
    </location>
</feature>
<feature type="transmembrane region" description="Helical" evidence="8">
    <location>
        <begin position="363"/>
        <end position="385"/>
    </location>
</feature>
<protein>
    <submittedName>
        <fullName evidence="9">Dicarboxylate/amino acid:cation symporter</fullName>
    </submittedName>
</protein>
<evidence type="ECO:0000256" key="1">
    <source>
        <dbReference type="ARBA" id="ARBA00004651"/>
    </source>
</evidence>
<comment type="caution">
    <text evidence="9">The sequence shown here is derived from an EMBL/GenBank/DDBJ whole genome shotgun (WGS) entry which is preliminary data.</text>
</comment>
<dbReference type="EMBL" id="DSBX01000219">
    <property type="protein sequence ID" value="HDQ99783.1"/>
    <property type="molecule type" value="Genomic_DNA"/>
</dbReference>
<accession>A0A7V0T6D4</accession>
<feature type="transmembrane region" description="Helical" evidence="8">
    <location>
        <begin position="113"/>
        <end position="135"/>
    </location>
</feature>
<keyword evidence="2" id="KW-0813">Transport</keyword>
<dbReference type="PRINTS" id="PR00173">
    <property type="entry name" value="EDTRNSPORT"/>
</dbReference>
<dbReference type="GO" id="GO:0005886">
    <property type="term" value="C:plasma membrane"/>
    <property type="evidence" value="ECO:0007669"/>
    <property type="project" value="UniProtKB-SubCell"/>
</dbReference>
<keyword evidence="7 8" id="KW-0472">Membrane</keyword>
<comment type="subcellular location">
    <subcellularLocation>
        <location evidence="1">Cell membrane</location>
        <topology evidence="1">Multi-pass membrane protein</topology>
    </subcellularLocation>
</comment>
<dbReference type="AlphaFoldDB" id="A0A7V0T6D4"/>
<dbReference type="PANTHER" id="PTHR42865">
    <property type="entry name" value="PROTON/GLUTAMATE-ASPARTATE SYMPORTER"/>
    <property type="match status" value="1"/>
</dbReference>
<keyword evidence="4 8" id="KW-0812">Transmembrane</keyword>
<sequence length="469" mass="49428">MPTTSPDVSNDTDRRNPVHRLTVHLLGLVRGRLWVKILIGMGLGLITGLAIGPEAGIVPVNIARVVGAWLALPGQLFLALIQMIVIPLVFASIIVGIAGNEDLEQLKRVGPRIVAYFMVTTTLAIVLGVGVATIIRPGRMIDGTQLLDSKVETVEVDTDEALGEVDIGDIPGRIVGVLPQNPLRAMSSGEMLQVVLFAIIFGAALAALPANRSRFLMLPLATLQDVCMRVVKWAMLIAPLAVFGLLANVTSQLGFDVLAGLGVYILTVLLGLLLLVGLYMLILMVLSRYSPRKFMRSIREVQLLAFSTASSAAVMPLSMETAEEKLGVPASVARFIIPLGATINMDGTALYQGAATVFLAQVFNVNISPLQLILVVVTVVGASIGTPATPGVGIIILATVLSGVGIPPEGVALIIGVDRILDMTRTAVNVTGDLTACTVMARWSSSGTGMEEKVEKALKRVASVGEPAE</sequence>
<evidence type="ECO:0000313" key="9">
    <source>
        <dbReference type="EMBL" id="HDQ99783.1"/>
    </source>
</evidence>
<dbReference type="Gene3D" id="1.10.3860.10">
    <property type="entry name" value="Sodium:dicarboxylate symporter"/>
    <property type="match status" value="1"/>
</dbReference>
<proteinExistence type="predicted"/>